<keyword evidence="3" id="KW-1185">Reference proteome</keyword>
<evidence type="ECO:0000313" key="2">
    <source>
        <dbReference type="EMBL" id="GMR57266.1"/>
    </source>
</evidence>
<protein>
    <submittedName>
        <fullName evidence="2">Uncharacterized protein</fullName>
    </submittedName>
</protein>
<comment type="caution">
    <text evidence="2">The sequence shown here is derived from an EMBL/GenBank/DDBJ whole genome shotgun (WGS) entry which is preliminary data.</text>
</comment>
<name>A0AAN5D6F4_9BILA</name>
<proteinExistence type="predicted"/>
<sequence>SSIAPLVDSPPAKQMRKNEDRPATRKSPPSSSSQAFSTDAASGETDDLVDSSIALPHESSSVNQMLVDEDHLSSSGSIDSYSDLANRPSWGTLPASSRPFINYLCFHLRTDEDCADLANLAKVQYRYSNVKG</sequence>
<evidence type="ECO:0000256" key="1">
    <source>
        <dbReference type="SAM" id="MobiDB-lite"/>
    </source>
</evidence>
<evidence type="ECO:0000313" key="3">
    <source>
        <dbReference type="Proteomes" id="UP001328107"/>
    </source>
</evidence>
<gene>
    <name evidence="2" type="ORF">PMAYCL1PPCAC_27461</name>
</gene>
<feature type="non-terminal residue" evidence="2">
    <location>
        <position position="1"/>
    </location>
</feature>
<organism evidence="2 3">
    <name type="scientific">Pristionchus mayeri</name>
    <dbReference type="NCBI Taxonomy" id="1317129"/>
    <lineage>
        <taxon>Eukaryota</taxon>
        <taxon>Metazoa</taxon>
        <taxon>Ecdysozoa</taxon>
        <taxon>Nematoda</taxon>
        <taxon>Chromadorea</taxon>
        <taxon>Rhabditida</taxon>
        <taxon>Rhabditina</taxon>
        <taxon>Diplogasteromorpha</taxon>
        <taxon>Diplogasteroidea</taxon>
        <taxon>Neodiplogasteridae</taxon>
        <taxon>Pristionchus</taxon>
    </lineage>
</organism>
<dbReference type="EMBL" id="BTRK01000006">
    <property type="protein sequence ID" value="GMR57266.1"/>
    <property type="molecule type" value="Genomic_DNA"/>
</dbReference>
<feature type="region of interest" description="Disordered" evidence="1">
    <location>
        <begin position="1"/>
        <end position="79"/>
    </location>
</feature>
<dbReference type="Proteomes" id="UP001328107">
    <property type="component" value="Unassembled WGS sequence"/>
</dbReference>
<accession>A0AAN5D6F4</accession>
<reference evidence="3" key="1">
    <citation type="submission" date="2022-10" db="EMBL/GenBank/DDBJ databases">
        <title>Genome assembly of Pristionchus species.</title>
        <authorList>
            <person name="Yoshida K."/>
            <person name="Sommer R.J."/>
        </authorList>
    </citation>
    <scope>NUCLEOTIDE SEQUENCE [LARGE SCALE GENOMIC DNA]</scope>
    <source>
        <strain evidence="3">RS5460</strain>
    </source>
</reference>
<dbReference type="AlphaFoldDB" id="A0AAN5D6F4"/>
<feature type="non-terminal residue" evidence="2">
    <location>
        <position position="132"/>
    </location>
</feature>